<proteinExistence type="inferred from homology"/>
<dbReference type="PROSITE" id="PS50931">
    <property type="entry name" value="HTH_LYSR"/>
    <property type="match status" value="1"/>
</dbReference>
<dbReference type="Pfam" id="PF00126">
    <property type="entry name" value="HTH_1"/>
    <property type="match status" value="1"/>
</dbReference>
<evidence type="ECO:0000313" key="7">
    <source>
        <dbReference type="Proteomes" id="UP000198668"/>
    </source>
</evidence>
<dbReference type="PRINTS" id="PR00039">
    <property type="entry name" value="HTHLYSR"/>
</dbReference>
<organism evidence="6 7">
    <name type="scientific">Pisciglobus halotolerans</name>
    <dbReference type="NCBI Taxonomy" id="745365"/>
    <lineage>
        <taxon>Bacteria</taxon>
        <taxon>Bacillati</taxon>
        <taxon>Bacillota</taxon>
        <taxon>Bacilli</taxon>
        <taxon>Lactobacillales</taxon>
        <taxon>Carnobacteriaceae</taxon>
    </lineage>
</organism>
<dbReference type="InterPro" id="IPR036390">
    <property type="entry name" value="WH_DNA-bd_sf"/>
</dbReference>
<dbReference type="PANTHER" id="PTHR30126">
    <property type="entry name" value="HTH-TYPE TRANSCRIPTIONAL REGULATOR"/>
    <property type="match status" value="1"/>
</dbReference>
<evidence type="ECO:0000313" key="6">
    <source>
        <dbReference type="EMBL" id="SFH63684.1"/>
    </source>
</evidence>
<keyword evidence="7" id="KW-1185">Reference proteome</keyword>
<evidence type="ECO:0000256" key="3">
    <source>
        <dbReference type="ARBA" id="ARBA00023125"/>
    </source>
</evidence>
<dbReference type="GO" id="GO:0000976">
    <property type="term" value="F:transcription cis-regulatory region binding"/>
    <property type="evidence" value="ECO:0007669"/>
    <property type="project" value="TreeGrafter"/>
</dbReference>
<dbReference type="InterPro" id="IPR036388">
    <property type="entry name" value="WH-like_DNA-bd_sf"/>
</dbReference>
<dbReference type="OrthoDB" id="9785745at2"/>
<keyword evidence="3 6" id="KW-0238">DNA-binding</keyword>
<gene>
    <name evidence="6" type="ORF">SAMN04489868_1083</name>
</gene>
<dbReference type="GO" id="GO:0003700">
    <property type="term" value="F:DNA-binding transcription factor activity"/>
    <property type="evidence" value="ECO:0007669"/>
    <property type="project" value="InterPro"/>
</dbReference>
<dbReference type="Gene3D" id="1.10.10.10">
    <property type="entry name" value="Winged helix-like DNA-binding domain superfamily/Winged helix DNA-binding domain"/>
    <property type="match status" value="1"/>
</dbReference>
<evidence type="ECO:0000259" key="5">
    <source>
        <dbReference type="PROSITE" id="PS50931"/>
    </source>
</evidence>
<feature type="domain" description="HTH lysR-type" evidence="5">
    <location>
        <begin position="1"/>
        <end position="58"/>
    </location>
</feature>
<dbReference type="Proteomes" id="UP000198668">
    <property type="component" value="Unassembled WGS sequence"/>
</dbReference>
<reference evidence="6 7" key="1">
    <citation type="submission" date="2016-10" db="EMBL/GenBank/DDBJ databases">
        <authorList>
            <person name="de Groot N.N."/>
        </authorList>
    </citation>
    <scope>NUCLEOTIDE SEQUENCE [LARGE SCALE GENOMIC DNA]</scope>
    <source>
        <strain evidence="6 7">DSM 27630</strain>
    </source>
</reference>
<evidence type="ECO:0000256" key="2">
    <source>
        <dbReference type="ARBA" id="ARBA00023015"/>
    </source>
</evidence>
<dbReference type="AlphaFoldDB" id="A0A1I3BMY0"/>
<name>A0A1I3BMY0_9LACT</name>
<dbReference type="PANTHER" id="PTHR30126:SF40">
    <property type="entry name" value="HTH-TYPE TRANSCRIPTIONAL REGULATOR GLTR"/>
    <property type="match status" value="1"/>
</dbReference>
<dbReference type="InterPro" id="IPR005119">
    <property type="entry name" value="LysR_subst-bd"/>
</dbReference>
<evidence type="ECO:0000256" key="4">
    <source>
        <dbReference type="ARBA" id="ARBA00023163"/>
    </source>
</evidence>
<comment type="similarity">
    <text evidence="1">Belongs to the LysR transcriptional regulatory family.</text>
</comment>
<dbReference type="Gene3D" id="3.40.190.290">
    <property type="match status" value="1"/>
</dbReference>
<sequence length="292" mass="33450">MLDYRYETFLTLAVERNYTRTAKKLNLTQPAVTQQIRLLQEELGVALFYFQGKQLLLTEEGKYLQGQLILLSQDIQQIQRHLYQTKHTISLTFGATLSIGEYIMPTIISAYLEHYPDNHVNMIVGNTKSLIEGVELGNLDFALIEGDFNQSKFGFYKFSEEKIVAVCSPDSPLWKTEPSLQDLFTTRLFVREQGSGSRMIIENGLRSKSVSLSSFSQSTIIGNIGVIKQLIKKNQGISFLYYPSVKEEIAQGTLKEIPIKDFALSHPFHVIYLKKNRELDKIQQFMQFQNSL</sequence>
<protein>
    <submittedName>
        <fullName evidence="6">DNA-binding transcriptional regulator, LysR family</fullName>
    </submittedName>
</protein>
<dbReference type="SUPFAM" id="SSF53850">
    <property type="entry name" value="Periplasmic binding protein-like II"/>
    <property type="match status" value="1"/>
</dbReference>
<dbReference type="SUPFAM" id="SSF46785">
    <property type="entry name" value="Winged helix' DNA-binding domain"/>
    <property type="match status" value="1"/>
</dbReference>
<dbReference type="Pfam" id="PF03466">
    <property type="entry name" value="LysR_substrate"/>
    <property type="match status" value="1"/>
</dbReference>
<dbReference type="EMBL" id="FOQE01000008">
    <property type="protein sequence ID" value="SFH63684.1"/>
    <property type="molecule type" value="Genomic_DNA"/>
</dbReference>
<evidence type="ECO:0000256" key="1">
    <source>
        <dbReference type="ARBA" id="ARBA00009437"/>
    </source>
</evidence>
<accession>A0A1I3BMY0</accession>
<keyword evidence="4" id="KW-0804">Transcription</keyword>
<keyword evidence="2" id="KW-0805">Transcription regulation</keyword>
<dbReference type="InterPro" id="IPR000847">
    <property type="entry name" value="LysR_HTH_N"/>
</dbReference>
<dbReference type="RefSeq" id="WP_092091699.1">
    <property type="nucleotide sequence ID" value="NZ_FOQE01000008.1"/>
</dbReference>